<comment type="caution">
    <text evidence="8">The sequence shown here is derived from an EMBL/GenBank/DDBJ whole genome shotgun (WGS) entry which is preliminary data.</text>
</comment>
<dbReference type="GO" id="GO:0004029">
    <property type="term" value="F:aldehyde dehydrogenase (NAD+) activity"/>
    <property type="evidence" value="ECO:0007669"/>
    <property type="project" value="UniProtKB-EC"/>
</dbReference>
<keyword evidence="3" id="KW-0520">NAD</keyword>
<dbReference type="Gene3D" id="3.40.605.10">
    <property type="entry name" value="Aldehyde Dehydrogenase, Chain A, domain 1"/>
    <property type="match status" value="1"/>
</dbReference>
<dbReference type="Proteomes" id="UP000068243">
    <property type="component" value="Unassembled WGS sequence"/>
</dbReference>
<dbReference type="VEuPathDB" id="FungiDB:ATCC64974_108510"/>
<dbReference type="InterPro" id="IPR016163">
    <property type="entry name" value="Ald_DH_C"/>
</dbReference>
<dbReference type="VEuPathDB" id="FungiDB:ASPNIDRAFT2_1168296"/>
<dbReference type="VEuPathDB" id="FungiDB:M747DRAFT_328183"/>
<dbReference type="Gene3D" id="3.40.309.10">
    <property type="entry name" value="Aldehyde Dehydrogenase, Chain A, domain 2"/>
    <property type="match status" value="1"/>
</dbReference>
<dbReference type="FunFam" id="3.40.309.10:FF:000012">
    <property type="entry name" value="Betaine aldehyde dehydrogenase"/>
    <property type="match status" value="1"/>
</dbReference>
<evidence type="ECO:0000256" key="5">
    <source>
        <dbReference type="ARBA" id="ARBA00049194"/>
    </source>
</evidence>
<dbReference type="InterPro" id="IPR016161">
    <property type="entry name" value="Ald_DH/histidinol_DH"/>
</dbReference>
<evidence type="ECO:0000256" key="4">
    <source>
        <dbReference type="ARBA" id="ARBA00024226"/>
    </source>
</evidence>
<gene>
    <name evidence="8" type="ORF">ABL_07003</name>
</gene>
<feature type="compositionally biased region" description="Basic and acidic residues" evidence="6">
    <location>
        <begin position="92"/>
        <end position="106"/>
    </location>
</feature>
<evidence type="ECO:0000313" key="8">
    <source>
        <dbReference type="EMBL" id="GAQ44342.1"/>
    </source>
</evidence>
<proteinExistence type="inferred from homology"/>
<dbReference type="FunFam" id="3.40.605.10:FF:000029">
    <property type="entry name" value="Aldehyde dehydrogenase, mitochondrial"/>
    <property type="match status" value="1"/>
</dbReference>
<feature type="region of interest" description="Disordered" evidence="6">
    <location>
        <begin position="21"/>
        <end position="114"/>
    </location>
</feature>
<keyword evidence="2" id="KW-0560">Oxidoreductase</keyword>
<dbReference type="VEuPathDB" id="FungiDB:ATCC64974_108500"/>
<name>A0A100INC1_ASPNG</name>
<dbReference type="AlphaFoldDB" id="A0A100INC1"/>
<feature type="domain" description="Aldehyde dehydrogenase" evidence="7">
    <location>
        <begin position="119"/>
        <end position="512"/>
    </location>
</feature>
<dbReference type="VEuPathDB" id="FungiDB:ASPNIDRAFT2_1154925"/>
<evidence type="ECO:0000256" key="2">
    <source>
        <dbReference type="ARBA" id="ARBA00023002"/>
    </source>
</evidence>
<comment type="similarity">
    <text evidence="1">Belongs to the aldehyde dehydrogenase family.</text>
</comment>
<protein>
    <recommendedName>
        <fullName evidence="4">aldehyde dehydrogenase (NAD(+))</fullName>
        <ecNumber evidence="4">1.2.1.3</ecNumber>
    </recommendedName>
</protein>
<dbReference type="PaxDb" id="5061-CADANGAP00013789"/>
<organism evidence="8 9">
    <name type="scientific">Aspergillus niger</name>
    <dbReference type="NCBI Taxonomy" id="5061"/>
    <lineage>
        <taxon>Eukaryota</taxon>
        <taxon>Fungi</taxon>
        <taxon>Dikarya</taxon>
        <taxon>Ascomycota</taxon>
        <taxon>Pezizomycotina</taxon>
        <taxon>Eurotiomycetes</taxon>
        <taxon>Eurotiomycetidae</taxon>
        <taxon>Eurotiales</taxon>
        <taxon>Aspergillaceae</taxon>
        <taxon>Aspergillus</taxon>
        <taxon>Aspergillus subgen. Circumdati</taxon>
    </lineage>
</organism>
<dbReference type="OrthoDB" id="310895at2759"/>
<dbReference type="InterPro" id="IPR016162">
    <property type="entry name" value="Ald_DH_N"/>
</dbReference>
<feature type="compositionally biased region" description="Basic and acidic residues" evidence="6">
    <location>
        <begin position="41"/>
        <end position="54"/>
    </location>
</feature>
<evidence type="ECO:0000259" key="7">
    <source>
        <dbReference type="Pfam" id="PF00171"/>
    </source>
</evidence>
<comment type="catalytic activity">
    <reaction evidence="5">
        <text>an aldehyde + NAD(+) + H2O = a carboxylate + NADH + 2 H(+)</text>
        <dbReference type="Rhea" id="RHEA:16185"/>
        <dbReference type="ChEBI" id="CHEBI:15377"/>
        <dbReference type="ChEBI" id="CHEBI:15378"/>
        <dbReference type="ChEBI" id="CHEBI:17478"/>
        <dbReference type="ChEBI" id="CHEBI:29067"/>
        <dbReference type="ChEBI" id="CHEBI:57540"/>
        <dbReference type="ChEBI" id="CHEBI:57945"/>
        <dbReference type="EC" id="1.2.1.3"/>
    </reaction>
</comment>
<dbReference type="EC" id="1.2.1.3" evidence="4"/>
<dbReference type="VEuPathDB" id="FungiDB:An18g04130"/>
<dbReference type="EMBL" id="BCMY01000012">
    <property type="protein sequence ID" value="GAQ44342.1"/>
    <property type="molecule type" value="Genomic_DNA"/>
</dbReference>
<reference evidence="9" key="1">
    <citation type="journal article" date="2016" name="Genome Announc.">
        <title>Draft genome sequence of Aspergillus niger strain An76.</title>
        <authorList>
            <person name="Gong W."/>
            <person name="Cheng Z."/>
            <person name="Zhang H."/>
            <person name="Liu L."/>
            <person name="Gao P."/>
            <person name="Wang L."/>
        </authorList>
    </citation>
    <scope>NUCLEOTIDE SEQUENCE [LARGE SCALE GENOMIC DNA]</scope>
    <source>
        <strain evidence="9">An76</strain>
    </source>
</reference>
<dbReference type="VEuPathDB" id="FungiDB:M747DRAFT_337425"/>
<feature type="compositionally biased region" description="Basic and acidic residues" evidence="6">
    <location>
        <begin position="61"/>
        <end position="79"/>
    </location>
</feature>
<sequence length="518" mass="55605">MNDYDKVRIAYDAEKDLNSYQAKQGLGPKSDSTLESGVNEMVDRKFETGIRTGREAGASGSDRKPIPEDEGGSRDDRGRLAKAGQYNGPGGPEDKVKLESERRPGDQDTLGIQDLKPSLIREHEQEFARLEALSSGKPVSRYIDASVAADAFSYFAEAGWTVQGSSSWNTPGQLNITSKEPYGVVAAIIPWNVPFAFFGIKIAPALAAGNTIVLKSSEKAPLTCAFGAKLIAEAGFPPGVVNVLSGYGPTTGAILASHMEVRCLSFTGSTLTGRKIQSYAALSNMKTVHAELGGKTPAIIFPDADLESAAAQTSFSIQIFSGQTCNANSRIYVHESVADKFLGLFKSMFGAAVLGNPLDKETTLGPQVDQVQYERVKSYLLAGEKEGELTLGGDAKNGYFIKPTVFENAPEDAQIMKEEIFGPVVVINTFRTEEEVLAKANDSEYDLYGAVFTRDIDRAVRVSKLLEAGTVGVNCTSPCMPKDMPFGGFKGSGMGRESFLHSMDGYLETKAILIQTGS</sequence>
<dbReference type="PANTHER" id="PTHR11699">
    <property type="entry name" value="ALDEHYDE DEHYDROGENASE-RELATED"/>
    <property type="match status" value="1"/>
</dbReference>
<dbReference type="InterPro" id="IPR015590">
    <property type="entry name" value="Aldehyde_DH_dom"/>
</dbReference>
<dbReference type="OMA" id="NMSLRQP"/>
<evidence type="ECO:0000313" key="9">
    <source>
        <dbReference type="Proteomes" id="UP000068243"/>
    </source>
</evidence>
<evidence type="ECO:0000256" key="1">
    <source>
        <dbReference type="ARBA" id="ARBA00009986"/>
    </source>
</evidence>
<accession>A0A100INC1</accession>
<dbReference type="VEuPathDB" id="FungiDB:An18g04120"/>
<evidence type="ECO:0000256" key="3">
    <source>
        <dbReference type="ARBA" id="ARBA00023027"/>
    </source>
</evidence>
<dbReference type="SUPFAM" id="SSF53720">
    <property type="entry name" value="ALDH-like"/>
    <property type="match status" value="1"/>
</dbReference>
<evidence type="ECO:0000256" key="6">
    <source>
        <dbReference type="SAM" id="MobiDB-lite"/>
    </source>
</evidence>
<dbReference type="Pfam" id="PF00171">
    <property type="entry name" value="Aldedh"/>
    <property type="match status" value="1"/>
</dbReference>